<dbReference type="InterPro" id="IPR053185">
    <property type="entry name" value="SET_domain_protein"/>
</dbReference>
<dbReference type="Gene3D" id="2.170.270.10">
    <property type="entry name" value="SET domain"/>
    <property type="match status" value="1"/>
</dbReference>
<evidence type="ECO:0000259" key="2">
    <source>
        <dbReference type="PROSITE" id="PS50280"/>
    </source>
</evidence>
<feature type="domain" description="SET" evidence="2">
    <location>
        <begin position="1"/>
        <end position="108"/>
    </location>
</feature>
<dbReference type="AlphaFoldDB" id="A0A9Q9B5L8"/>
<proteinExistence type="predicted"/>
<dbReference type="PANTHER" id="PTHR47332:SF4">
    <property type="entry name" value="SET DOMAIN-CONTAINING PROTEIN 5"/>
    <property type="match status" value="1"/>
</dbReference>
<keyword evidence="4" id="KW-1185">Reference proteome</keyword>
<evidence type="ECO:0000256" key="1">
    <source>
        <dbReference type="SAM" id="MobiDB-lite"/>
    </source>
</evidence>
<dbReference type="InterPro" id="IPR001214">
    <property type="entry name" value="SET_dom"/>
</dbReference>
<evidence type="ECO:0000313" key="4">
    <source>
        <dbReference type="Proteomes" id="UP001056384"/>
    </source>
</evidence>
<protein>
    <submittedName>
        <fullName evidence="3">SET domain-containing protein</fullName>
    </submittedName>
</protein>
<dbReference type="InterPro" id="IPR046341">
    <property type="entry name" value="SET_dom_sf"/>
</dbReference>
<dbReference type="EMBL" id="CP099428">
    <property type="protein sequence ID" value="USW58660.1"/>
    <property type="molecule type" value="Genomic_DNA"/>
</dbReference>
<organism evidence="3 4">
    <name type="scientific">Septoria linicola</name>
    <dbReference type="NCBI Taxonomy" id="215465"/>
    <lineage>
        <taxon>Eukaryota</taxon>
        <taxon>Fungi</taxon>
        <taxon>Dikarya</taxon>
        <taxon>Ascomycota</taxon>
        <taxon>Pezizomycotina</taxon>
        <taxon>Dothideomycetes</taxon>
        <taxon>Dothideomycetidae</taxon>
        <taxon>Mycosphaerellales</taxon>
        <taxon>Mycosphaerellaceae</taxon>
        <taxon>Septoria</taxon>
    </lineage>
</organism>
<dbReference type="PROSITE" id="PS50280">
    <property type="entry name" value="SET"/>
    <property type="match status" value="1"/>
</dbReference>
<name>A0A9Q9B5L8_9PEZI</name>
<reference evidence="3" key="1">
    <citation type="submission" date="2022-06" db="EMBL/GenBank/DDBJ databases">
        <title>Complete genome sequences of two strains of the flax pathogen Septoria linicola.</title>
        <authorList>
            <person name="Lapalu N."/>
            <person name="Simon A."/>
            <person name="Demenou B."/>
            <person name="Paumier D."/>
            <person name="Guillot M.-P."/>
            <person name="Gout L."/>
            <person name="Valade R."/>
        </authorList>
    </citation>
    <scope>NUCLEOTIDE SEQUENCE</scope>
    <source>
        <strain evidence="3">SE15195</strain>
    </source>
</reference>
<sequence length="377" mass="42073">MEIPKPGHEYTEHDLIDAFSLLLTPEQHSVLSLSIGNRPSSESQLMQIMRSNAFGDGSTTWLHPTICRINHSCIPNATSHHDADMDDLAQIISEREIKQGEEITISYNNQIGEICTARERAVLLQNQYGFECDCAACSRSSKEGEELSLSDTRRLLISSLRSALTGLTLTPEVRSLLNSPSSCSTTPIPPNLLSLTQTAPSFLTYSQKTCFHLLLARLRLAEGLETTDIVDSYFQAADAQVVQLLTLPDVVILDWARNVRLWMETAMEMLEKVRDPYDANAQMLRKTWKGMQEKLRVKVALEFLDSDASSIVPGSADDVPFALRIFPETKRIQVLSEAECNEVLKQSYGPVSQEDVLEQPSTKNNFSSSKNAYDSQL</sequence>
<dbReference type="Proteomes" id="UP001056384">
    <property type="component" value="Chromosome 11"/>
</dbReference>
<feature type="compositionally biased region" description="Polar residues" evidence="1">
    <location>
        <begin position="359"/>
        <end position="377"/>
    </location>
</feature>
<dbReference type="SUPFAM" id="SSF82199">
    <property type="entry name" value="SET domain"/>
    <property type="match status" value="1"/>
</dbReference>
<evidence type="ECO:0000313" key="3">
    <source>
        <dbReference type="EMBL" id="USW58660.1"/>
    </source>
</evidence>
<dbReference type="Pfam" id="PF00856">
    <property type="entry name" value="SET"/>
    <property type="match status" value="1"/>
</dbReference>
<feature type="region of interest" description="Disordered" evidence="1">
    <location>
        <begin position="351"/>
        <end position="377"/>
    </location>
</feature>
<gene>
    <name evidence="3" type="ORF">Slin15195_G119790</name>
</gene>
<accession>A0A9Q9B5L8</accession>
<dbReference type="PANTHER" id="PTHR47332">
    <property type="entry name" value="SET DOMAIN-CONTAINING PROTEIN 5"/>
    <property type="match status" value="1"/>
</dbReference>
<dbReference type="CDD" id="cd20071">
    <property type="entry name" value="SET_SMYD"/>
    <property type="match status" value="1"/>
</dbReference>